<feature type="transmembrane region" description="Helical" evidence="1">
    <location>
        <begin position="138"/>
        <end position="156"/>
    </location>
</feature>
<dbReference type="EMBL" id="CP015101">
    <property type="protein sequence ID" value="ASJ04633.1"/>
    <property type="molecule type" value="Genomic_DNA"/>
</dbReference>
<keyword evidence="1" id="KW-0472">Membrane</keyword>
<feature type="transmembrane region" description="Helical" evidence="1">
    <location>
        <begin position="112"/>
        <end position="132"/>
    </location>
</feature>
<keyword evidence="1" id="KW-1133">Transmembrane helix</keyword>
<gene>
    <name evidence="2" type="ORF">A3L01_04330</name>
</gene>
<accession>A0A2Z2MG42</accession>
<dbReference type="KEGG" id="tbs:A3L01_04330"/>
<protein>
    <submittedName>
        <fullName evidence="2">Uncharacterized protein</fullName>
    </submittedName>
</protein>
<name>A0A2Z2MG42_9EURY</name>
<dbReference type="AlphaFoldDB" id="A0A2Z2MG42"/>
<keyword evidence="1" id="KW-0812">Transmembrane</keyword>
<reference evidence="2 3" key="1">
    <citation type="submission" date="2016-04" db="EMBL/GenBank/DDBJ databases">
        <title>Complete genome sequence of Thermococcus barossii type strain SHCK-94.</title>
        <authorList>
            <person name="Oger P.M."/>
        </authorList>
    </citation>
    <scope>NUCLEOTIDE SEQUENCE [LARGE SCALE GENOMIC DNA]</scope>
    <source>
        <strain evidence="2 3">SHCK-94</strain>
    </source>
</reference>
<dbReference type="Proteomes" id="UP000250272">
    <property type="component" value="Chromosome"/>
</dbReference>
<keyword evidence="3" id="KW-1185">Reference proteome</keyword>
<evidence type="ECO:0000313" key="3">
    <source>
        <dbReference type="Proteomes" id="UP000250272"/>
    </source>
</evidence>
<evidence type="ECO:0000256" key="1">
    <source>
        <dbReference type="SAM" id="Phobius"/>
    </source>
</evidence>
<organism evidence="2 3">
    <name type="scientific">Thermococcus barossii</name>
    <dbReference type="NCBI Taxonomy" id="54077"/>
    <lineage>
        <taxon>Archaea</taxon>
        <taxon>Methanobacteriati</taxon>
        <taxon>Methanobacteriota</taxon>
        <taxon>Thermococci</taxon>
        <taxon>Thermococcales</taxon>
        <taxon>Thermococcaceae</taxon>
        <taxon>Thermococcus</taxon>
    </lineage>
</organism>
<evidence type="ECO:0000313" key="2">
    <source>
        <dbReference type="EMBL" id="ASJ04633.1"/>
    </source>
</evidence>
<sequence length="169" mass="20120">MIVERLLSPSYRIRVLNMGKFEPGEIVDGFRQRGAYIMEFPRDIDPELAIESFMASSYGPYVYVLKFPKGRLFLARHTTWVFEKKWPSPERYIARDESGLKRFLLKEASRKSMILMEVPAMLIWGVVWWLIWKYSREYPLATFLLFFLGFLLNDLAKVFEYFVLGYCKE</sequence>
<proteinExistence type="predicted"/>